<gene>
    <name evidence="2" type="ORF">BWK73_29110</name>
</gene>
<evidence type="ECO:0008006" key="4">
    <source>
        <dbReference type="Google" id="ProtNLM"/>
    </source>
</evidence>
<evidence type="ECO:0000313" key="3">
    <source>
        <dbReference type="Proteomes" id="UP000192491"/>
    </source>
</evidence>
<name>A0A1Y1QJD7_9GAMM</name>
<feature type="transmembrane region" description="Helical" evidence="1">
    <location>
        <begin position="192"/>
        <end position="210"/>
    </location>
</feature>
<dbReference type="Proteomes" id="UP000192491">
    <property type="component" value="Unassembled WGS sequence"/>
</dbReference>
<reference evidence="2 3" key="1">
    <citation type="submission" date="2017-01" db="EMBL/GenBank/DDBJ databases">
        <title>Novel large sulfur bacteria in the metagenomes of groundwater-fed chemosynthetic microbial mats in the Lake Huron basin.</title>
        <authorList>
            <person name="Sharrar A.M."/>
            <person name="Flood B.E."/>
            <person name="Bailey J.V."/>
            <person name="Jones D.S."/>
            <person name="Biddanda B."/>
            <person name="Ruberg S.A."/>
            <person name="Marcus D.N."/>
            <person name="Dick G.J."/>
        </authorList>
    </citation>
    <scope>NUCLEOTIDE SEQUENCE [LARGE SCALE GENOMIC DNA]</scope>
    <source>
        <strain evidence="2">A8</strain>
    </source>
</reference>
<proteinExistence type="predicted"/>
<comment type="caution">
    <text evidence="2">The sequence shown here is derived from an EMBL/GenBank/DDBJ whole genome shotgun (WGS) entry which is preliminary data.</text>
</comment>
<evidence type="ECO:0000256" key="1">
    <source>
        <dbReference type="SAM" id="Phobius"/>
    </source>
</evidence>
<dbReference type="AlphaFoldDB" id="A0A1Y1QJD7"/>
<feature type="transmembrane region" description="Helical" evidence="1">
    <location>
        <begin position="6"/>
        <end position="24"/>
    </location>
</feature>
<dbReference type="EMBL" id="MTEJ01000221">
    <property type="protein sequence ID" value="OQX07090.1"/>
    <property type="molecule type" value="Genomic_DNA"/>
</dbReference>
<keyword evidence="1" id="KW-1133">Transmembrane helix</keyword>
<accession>A0A1Y1QJD7</accession>
<organism evidence="2 3">
    <name type="scientific">Thiothrix lacustris</name>
    <dbReference type="NCBI Taxonomy" id="525917"/>
    <lineage>
        <taxon>Bacteria</taxon>
        <taxon>Pseudomonadati</taxon>
        <taxon>Pseudomonadota</taxon>
        <taxon>Gammaproteobacteria</taxon>
        <taxon>Thiotrichales</taxon>
        <taxon>Thiotrichaceae</taxon>
        <taxon>Thiothrix</taxon>
    </lineage>
</organism>
<sequence length="276" mass="31328">MKLQPILITLLVALVLVTGTFWFLKTYEYKAVDEYVGLRGEANSNPLFAARLFLQRMGIPAERKDSLQTLPPLNTVLLLDTPDDSLSRQKTDTILAWVERGGHLITHSASLPLGEYVIPENEEWLAIQRGKGFITLVADLARIENPAIGDETRANAKFLWQLVHKHRAVPAGVWLIHQDAMPPLWQLIWKHAWALVLTLALLLPLTLLALSPRFGPLIPQSAPERRRILEHIHASGLFMWQRQRKHGDTQYHDFIAAAEQLTQSTRTQHDNTYPDA</sequence>
<keyword evidence="1" id="KW-0812">Transmembrane</keyword>
<protein>
    <recommendedName>
        <fullName evidence="4">DUF4350 domain-containing protein</fullName>
    </recommendedName>
</protein>
<keyword evidence="1" id="KW-0472">Membrane</keyword>
<evidence type="ECO:0000313" key="2">
    <source>
        <dbReference type="EMBL" id="OQX07090.1"/>
    </source>
</evidence>